<dbReference type="SUPFAM" id="SSF48179">
    <property type="entry name" value="6-phosphogluconate dehydrogenase C-terminal domain-like"/>
    <property type="match status" value="1"/>
</dbReference>
<dbReference type="InterPro" id="IPR050812">
    <property type="entry name" value="Preph/Arog_dehydrog"/>
</dbReference>
<sequence length="302" mass="34061">MTSPPPFQTIAIIGVGLMGASLAGALKNLPEPPVIRGSTPDRREGEKALERGLVDVYTPVNREAIKGADLIVVATPPSRIPDVWEEISLYIPPEALLTDMASVKLPLYDLYRKKYASAFPHYLSCHPMAGREVTGVDSARADLFRDRLTFLVPFSPATRQMDLSRLTTLWSLAGSPRLTVLEAREHDRILALISHLPHILSFALLQTLTATSDKRELAHWDWPSQKGGALKDMLRIAWSSPELWGDILIQNRTELLASIQDFNSEMEQFRNLLIRENREEMTSFLKKLQSRAREDMHHENHP</sequence>
<dbReference type="EMBL" id="DTMM01000064">
    <property type="protein sequence ID" value="HFT92864.1"/>
    <property type="molecule type" value="Genomic_DNA"/>
</dbReference>
<proteinExistence type="predicted"/>
<dbReference type="SUPFAM" id="SSF51735">
    <property type="entry name" value="NAD(P)-binding Rossmann-fold domains"/>
    <property type="match status" value="1"/>
</dbReference>
<protein>
    <submittedName>
        <fullName evidence="3">Prephenate dehydrogenase</fullName>
    </submittedName>
</protein>
<dbReference type="InterPro" id="IPR003099">
    <property type="entry name" value="Prephen_DH"/>
</dbReference>
<dbReference type="PANTHER" id="PTHR21363">
    <property type="entry name" value="PREPHENATE DEHYDROGENASE"/>
    <property type="match status" value="1"/>
</dbReference>
<dbReference type="Pfam" id="PF20463">
    <property type="entry name" value="PDH_C"/>
    <property type="match status" value="1"/>
</dbReference>
<evidence type="ECO:0000259" key="2">
    <source>
        <dbReference type="PROSITE" id="PS51176"/>
    </source>
</evidence>
<name>A0A7C3LW77_9BACT</name>
<dbReference type="GO" id="GO:0070403">
    <property type="term" value="F:NAD+ binding"/>
    <property type="evidence" value="ECO:0007669"/>
    <property type="project" value="InterPro"/>
</dbReference>
<reference evidence="3" key="1">
    <citation type="journal article" date="2020" name="mSystems">
        <title>Genome- and Community-Level Interaction Insights into Carbon Utilization and Element Cycling Functions of Hydrothermarchaeota in Hydrothermal Sediment.</title>
        <authorList>
            <person name="Zhou Z."/>
            <person name="Liu Y."/>
            <person name="Xu W."/>
            <person name="Pan J."/>
            <person name="Luo Z.H."/>
            <person name="Li M."/>
        </authorList>
    </citation>
    <scope>NUCLEOTIDE SEQUENCE [LARGE SCALE GENOMIC DNA]</scope>
    <source>
        <strain evidence="3">SpSt-902</strain>
    </source>
</reference>
<dbReference type="GO" id="GO:0008977">
    <property type="term" value="F:prephenate dehydrogenase (NAD+) activity"/>
    <property type="evidence" value="ECO:0007669"/>
    <property type="project" value="InterPro"/>
</dbReference>
<evidence type="ECO:0000313" key="3">
    <source>
        <dbReference type="EMBL" id="HFT92864.1"/>
    </source>
</evidence>
<dbReference type="Gene3D" id="1.10.3660.10">
    <property type="entry name" value="6-phosphogluconate dehydrogenase C-terminal like domain"/>
    <property type="match status" value="1"/>
</dbReference>
<organism evidence="3">
    <name type="scientific">Leptospirillum ferriphilum</name>
    <dbReference type="NCBI Taxonomy" id="178606"/>
    <lineage>
        <taxon>Bacteria</taxon>
        <taxon>Pseudomonadati</taxon>
        <taxon>Nitrospirota</taxon>
        <taxon>Nitrospiria</taxon>
        <taxon>Nitrospirales</taxon>
        <taxon>Nitrospiraceae</taxon>
        <taxon>Leptospirillum</taxon>
    </lineage>
</organism>
<dbReference type="InterPro" id="IPR036291">
    <property type="entry name" value="NAD(P)-bd_dom_sf"/>
</dbReference>
<dbReference type="Pfam" id="PF02153">
    <property type="entry name" value="PDH_N"/>
    <property type="match status" value="1"/>
</dbReference>
<comment type="caution">
    <text evidence="3">The sequence shown here is derived from an EMBL/GenBank/DDBJ whole genome shotgun (WGS) entry which is preliminary data.</text>
</comment>
<dbReference type="InterPro" id="IPR046825">
    <property type="entry name" value="PDH_C"/>
</dbReference>
<dbReference type="GO" id="GO:0004665">
    <property type="term" value="F:prephenate dehydrogenase (NADP+) activity"/>
    <property type="evidence" value="ECO:0007669"/>
    <property type="project" value="InterPro"/>
</dbReference>
<dbReference type="GO" id="GO:0006571">
    <property type="term" value="P:tyrosine biosynthetic process"/>
    <property type="evidence" value="ECO:0007669"/>
    <property type="project" value="InterPro"/>
</dbReference>
<dbReference type="InterPro" id="IPR046826">
    <property type="entry name" value="PDH_N"/>
</dbReference>
<feature type="domain" description="Prephenate/arogenate dehydrogenase" evidence="2">
    <location>
        <begin position="8"/>
        <end position="302"/>
    </location>
</feature>
<evidence type="ECO:0000256" key="1">
    <source>
        <dbReference type="ARBA" id="ARBA00023002"/>
    </source>
</evidence>
<dbReference type="Gene3D" id="3.40.50.720">
    <property type="entry name" value="NAD(P)-binding Rossmann-like Domain"/>
    <property type="match status" value="1"/>
</dbReference>
<dbReference type="PROSITE" id="PS51176">
    <property type="entry name" value="PDH_ADH"/>
    <property type="match status" value="1"/>
</dbReference>
<dbReference type="AlphaFoldDB" id="A0A7C3LW77"/>
<dbReference type="InterPro" id="IPR008927">
    <property type="entry name" value="6-PGluconate_DH-like_C_sf"/>
</dbReference>
<gene>
    <name evidence="3" type="ORF">ENX03_02760</name>
</gene>
<keyword evidence="1" id="KW-0560">Oxidoreductase</keyword>
<accession>A0A7C3LW77</accession>
<dbReference type="PANTHER" id="PTHR21363:SF0">
    <property type="entry name" value="PREPHENATE DEHYDROGENASE [NADP(+)]"/>
    <property type="match status" value="1"/>
</dbReference>